<dbReference type="Pfam" id="PF01424">
    <property type="entry name" value="R3H"/>
    <property type="match status" value="1"/>
</dbReference>
<keyword evidence="4" id="KW-1185">Reference proteome</keyword>
<reference evidence="3" key="1">
    <citation type="submission" date="2021-02" db="EMBL/GenBank/DDBJ databases">
        <authorList>
            <person name="Dougan E. K."/>
            <person name="Rhodes N."/>
            <person name="Thang M."/>
            <person name="Chan C."/>
        </authorList>
    </citation>
    <scope>NUCLEOTIDE SEQUENCE</scope>
</reference>
<evidence type="ECO:0000313" key="4">
    <source>
        <dbReference type="Proteomes" id="UP000649617"/>
    </source>
</evidence>
<proteinExistence type="predicted"/>
<feature type="region of interest" description="Disordered" evidence="1">
    <location>
        <begin position="96"/>
        <end position="119"/>
    </location>
</feature>
<dbReference type="Proteomes" id="UP000649617">
    <property type="component" value="Unassembled WGS sequence"/>
</dbReference>
<dbReference type="EMBL" id="CAJNIZ010045637">
    <property type="protein sequence ID" value="CAE7725456.1"/>
    <property type="molecule type" value="Genomic_DNA"/>
</dbReference>
<accession>A0A812XA07</accession>
<dbReference type="SUPFAM" id="SSF82708">
    <property type="entry name" value="R3H domain"/>
    <property type="match status" value="1"/>
</dbReference>
<dbReference type="GO" id="GO:0003676">
    <property type="term" value="F:nucleic acid binding"/>
    <property type="evidence" value="ECO:0007669"/>
    <property type="project" value="UniProtKB-UniRule"/>
</dbReference>
<name>A0A812XA07_SYMPI</name>
<gene>
    <name evidence="3" type="primary">KCNJ11</name>
    <name evidence="3" type="ORF">SPIL2461_LOCUS20740</name>
</gene>
<dbReference type="InterPro" id="IPR001374">
    <property type="entry name" value="R3H_dom"/>
</dbReference>
<feature type="compositionally biased region" description="Low complexity" evidence="1">
    <location>
        <begin position="182"/>
        <end position="199"/>
    </location>
</feature>
<feature type="domain" description="R3H" evidence="2">
    <location>
        <begin position="14"/>
        <end position="78"/>
    </location>
</feature>
<dbReference type="OrthoDB" id="424429at2759"/>
<dbReference type="AlphaFoldDB" id="A0A812XA07"/>
<dbReference type="InterPro" id="IPR036867">
    <property type="entry name" value="R3H_dom_sf"/>
</dbReference>
<evidence type="ECO:0000259" key="2">
    <source>
        <dbReference type="PROSITE" id="PS51061"/>
    </source>
</evidence>
<protein>
    <submittedName>
        <fullName evidence="3">KCNJ11 protein</fullName>
    </submittedName>
</protein>
<feature type="region of interest" description="Disordered" evidence="1">
    <location>
        <begin position="170"/>
        <end position="199"/>
    </location>
</feature>
<comment type="caution">
    <text evidence="3">The sequence shown here is derived from an EMBL/GenBank/DDBJ whole genome shotgun (WGS) entry which is preliminary data.</text>
</comment>
<dbReference type="PROSITE" id="PS51061">
    <property type="entry name" value="R3H"/>
    <property type="match status" value="1"/>
</dbReference>
<dbReference type="CDD" id="cd02325">
    <property type="entry name" value="R3H"/>
    <property type="match status" value="1"/>
</dbReference>
<sequence>MTGMAHADATEHADPEVFNIENALEAFLADVDCKELKFPPLDPDQRKQAKKLAEKYPEIKCESYGFGEERRLHLFKTSASLKASLVKEGGKEVHGAECASDQSTVVSGAASPESKEDASPTALFEEVAALLSSLYQVRNTFIHIEEKGVVDQRNIQSMPHGMFRQHLQEEAAQSAQDYVEGPATPTTATATPTEPQTPTLPVAEVPEAIEELAPGTEVLIEGLQKFPAFNGLRGTIQLLDKATGRYNVQLASGDGPLEQIAKIKGENLRVLVPPPPPFASEQPSKMHARAPDFVPMHCMRMPNMQLNAQPSVQPTMQPNPTWQEPALTIQQSYDPSQYYAYQYAPKIAAR</sequence>
<dbReference type="Gene3D" id="3.30.1370.50">
    <property type="entry name" value="R3H-like domain"/>
    <property type="match status" value="1"/>
</dbReference>
<evidence type="ECO:0000313" key="3">
    <source>
        <dbReference type="EMBL" id="CAE7725456.1"/>
    </source>
</evidence>
<organism evidence="3 4">
    <name type="scientific">Symbiodinium pilosum</name>
    <name type="common">Dinoflagellate</name>
    <dbReference type="NCBI Taxonomy" id="2952"/>
    <lineage>
        <taxon>Eukaryota</taxon>
        <taxon>Sar</taxon>
        <taxon>Alveolata</taxon>
        <taxon>Dinophyceae</taxon>
        <taxon>Suessiales</taxon>
        <taxon>Symbiodiniaceae</taxon>
        <taxon>Symbiodinium</taxon>
    </lineage>
</organism>
<evidence type="ECO:0000256" key="1">
    <source>
        <dbReference type="SAM" id="MobiDB-lite"/>
    </source>
</evidence>